<reference evidence="10 11" key="1">
    <citation type="journal article" date="2015" name="Genome Announc.">
        <title>Complete Genome Sequence of Methylobacterium aquaticum Strain 22A, Isolated from Racomitrium japonicum Moss.</title>
        <authorList>
            <person name="Tani A."/>
            <person name="Ogura Y."/>
            <person name="Hayashi T."/>
            <person name="Kimbara K."/>
        </authorList>
    </citation>
    <scope>NUCLEOTIDE SEQUENCE [LARGE SCALE GENOMIC DNA]</scope>
    <source>
        <strain evidence="10 11">MA-22A</strain>
        <plasmid evidence="11">Plasmid pMaq22A_2p DNA</plasmid>
    </source>
</reference>
<dbReference type="OrthoDB" id="9815533at2"/>
<evidence type="ECO:0000256" key="7">
    <source>
        <dbReference type="ARBA" id="ARBA00023136"/>
    </source>
</evidence>
<keyword evidence="3" id="KW-1003">Cell membrane</keyword>
<evidence type="ECO:0000256" key="2">
    <source>
        <dbReference type="ARBA" id="ARBA00022448"/>
    </source>
</evidence>
<dbReference type="CDD" id="cd06261">
    <property type="entry name" value="TM_PBP2"/>
    <property type="match status" value="1"/>
</dbReference>
<keyword evidence="10" id="KW-0614">Plasmid</keyword>
<keyword evidence="6 8" id="KW-1133">Transmembrane helix</keyword>
<evidence type="ECO:0000256" key="6">
    <source>
        <dbReference type="ARBA" id="ARBA00022989"/>
    </source>
</evidence>
<keyword evidence="2 8" id="KW-0813">Transport</keyword>
<dbReference type="InterPro" id="IPR000515">
    <property type="entry name" value="MetI-like"/>
</dbReference>
<reference evidence="11" key="2">
    <citation type="submission" date="2015-01" db="EMBL/GenBank/DDBJ databases">
        <title>Complete genome sequence of Methylobacterium aquaticum strain 22A.</title>
        <authorList>
            <person name="Tani A."/>
            <person name="Ogura Y."/>
            <person name="Hayashi T."/>
        </authorList>
    </citation>
    <scope>NUCLEOTIDE SEQUENCE [LARGE SCALE GENOMIC DNA]</scope>
    <source>
        <strain evidence="11">MA-22A</strain>
        <plasmid evidence="11">Plasmid pMaq22A_2p DNA</plasmid>
    </source>
</reference>
<evidence type="ECO:0000256" key="8">
    <source>
        <dbReference type="RuleBase" id="RU363032"/>
    </source>
</evidence>
<comment type="subcellular location">
    <subcellularLocation>
        <location evidence="1">Cell inner membrane</location>
        <topology evidence="1">Multi-pass membrane protein</topology>
    </subcellularLocation>
    <subcellularLocation>
        <location evidence="8">Cell membrane</location>
        <topology evidence="8">Multi-pass membrane protein</topology>
    </subcellularLocation>
</comment>
<feature type="transmembrane region" description="Helical" evidence="8">
    <location>
        <begin position="71"/>
        <end position="94"/>
    </location>
</feature>
<keyword evidence="5 8" id="KW-0812">Transmembrane</keyword>
<name>A0A0C6FSP1_9HYPH</name>
<dbReference type="RefSeq" id="WP_060851157.1">
    <property type="nucleotide sequence ID" value="NZ_AP014706.1"/>
</dbReference>
<dbReference type="GO" id="GO:0005886">
    <property type="term" value="C:plasma membrane"/>
    <property type="evidence" value="ECO:0007669"/>
    <property type="project" value="UniProtKB-SubCell"/>
</dbReference>
<evidence type="ECO:0000256" key="1">
    <source>
        <dbReference type="ARBA" id="ARBA00004429"/>
    </source>
</evidence>
<evidence type="ECO:0000256" key="3">
    <source>
        <dbReference type="ARBA" id="ARBA00022475"/>
    </source>
</evidence>
<dbReference type="PANTHER" id="PTHR43357:SF4">
    <property type="entry name" value="INNER MEMBRANE ABC TRANSPORTER PERMEASE PROTEIN YDCV"/>
    <property type="match status" value="1"/>
</dbReference>
<evidence type="ECO:0000313" key="11">
    <source>
        <dbReference type="Proteomes" id="UP000061432"/>
    </source>
</evidence>
<dbReference type="GO" id="GO:0055085">
    <property type="term" value="P:transmembrane transport"/>
    <property type="evidence" value="ECO:0007669"/>
    <property type="project" value="InterPro"/>
</dbReference>
<feature type="domain" description="ABC transmembrane type-1" evidence="9">
    <location>
        <begin position="69"/>
        <end position="257"/>
    </location>
</feature>
<evidence type="ECO:0000259" key="9">
    <source>
        <dbReference type="PROSITE" id="PS50928"/>
    </source>
</evidence>
<accession>A0A0C6FSP1</accession>
<feature type="transmembrane region" description="Helical" evidence="8">
    <location>
        <begin position="12"/>
        <end position="38"/>
    </location>
</feature>
<evidence type="ECO:0000313" key="10">
    <source>
        <dbReference type="EMBL" id="BAQ50087.1"/>
    </source>
</evidence>
<dbReference type="Pfam" id="PF00528">
    <property type="entry name" value="BPD_transp_1"/>
    <property type="match status" value="1"/>
</dbReference>
<dbReference type="Proteomes" id="UP000061432">
    <property type="component" value="Plasmid pMaq22A_2p"/>
</dbReference>
<dbReference type="InterPro" id="IPR035906">
    <property type="entry name" value="MetI-like_sf"/>
</dbReference>
<protein>
    <submittedName>
        <fullName evidence="10">ABC transporter permease</fullName>
    </submittedName>
</protein>
<dbReference type="KEGG" id="maqu:Maq22A_2p41605"/>
<proteinExistence type="inferred from homology"/>
<geneLocation type="plasmid" evidence="11">
    <name>pMaq22A_2p DNA</name>
</geneLocation>
<evidence type="ECO:0000256" key="5">
    <source>
        <dbReference type="ARBA" id="ARBA00022692"/>
    </source>
</evidence>
<keyword evidence="4" id="KW-0997">Cell inner membrane</keyword>
<dbReference type="EMBL" id="AP014706">
    <property type="protein sequence ID" value="BAQ50087.1"/>
    <property type="molecule type" value="Genomic_DNA"/>
</dbReference>
<dbReference type="SUPFAM" id="SSF161098">
    <property type="entry name" value="MetI-like"/>
    <property type="match status" value="1"/>
</dbReference>
<gene>
    <name evidence="10" type="primary">potC</name>
    <name evidence="10" type="ORF">Maq22A_2p41605</name>
</gene>
<dbReference type="PANTHER" id="PTHR43357">
    <property type="entry name" value="INNER MEMBRANE ABC TRANSPORTER PERMEASE PROTEIN YDCV"/>
    <property type="match status" value="1"/>
</dbReference>
<feature type="transmembrane region" description="Helical" evidence="8">
    <location>
        <begin position="238"/>
        <end position="259"/>
    </location>
</feature>
<dbReference type="PATRIC" id="fig|270351.10.peg.7235"/>
<feature type="transmembrane region" description="Helical" evidence="8">
    <location>
        <begin position="141"/>
        <end position="163"/>
    </location>
</feature>
<evidence type="ECO:0000256" key="4">
    <source>
        <dbReference type="ARBA" id="ARBA00022519"/>
    </source>
</evidence>
<feature type="transmembrane region" description="Helical" evidence="8">
    <location>
        <begin position="198"/>
        <end position="218"/>
    </location>
</feature>
<sequence>MPASLAPRLAPRLALGILVALVLLFLVLPILIVVPMSFSNARFLTFPPPGYSFRWYEAFFGNPAWMQAARVSLGVAVATALGATLIGTAAAYALSMSGARLARSLTVILLLPLVVPIVITAIGVFFVFAKTGLLATLPGLVLANVMLATPYVVTAVLAGLRGFDPTQEMVARSLGMNRLRAFLTVTLPQIRPSVVSGALFAFISALDETVVAIFIAGGENQTLTKRMFTALRDEIDPTIAAISSLLTAASLIVVVLASLSARKSSTSS</sequence>
<keyword evidence="7 8" id="KW-0472">Membrane</keyword>
<dbReference type="AlphaFoldDB" id="A0A0C6FSP1"/>
<organism evidence="10 11">
    <name type="scientific">Methylobacterium aquaticum</name>
    <dbReference type="NCBI Taxonomy" id="270351"/>
    <lineage>
        <taxon>Bacteria</taxon>
        <taxon>Pseudomonadati</taxon>
        <taxon>Pseudomonadota</taxon>
        <taxon>Alphaproteobacteria</taxon>
        <taxon>Hyphomicrobiales</taxon>
        <taxon>Methylobacteriaceae</taxon>
        <taxon>Methylobacterium</taxon>
    </lineage>
</organism>
<dbReference type="PROSITE" id="PS50928">
    <property type="entry name" value="ABC_TM1"/>
    <property type="match status" value="1"/>
</dbReference>
<dbReference type="Gene3D" id="1.10.3720.10">
    <property type="entry name" value="MetI-like"/>
    <property type="match status" value="1"/>
</dbReference>
<comment type="similarity">
    <text evidence="8">Belongs to the binding-protein-dependent transport system permease family.</text>
</comment>
<feature type="transmembrane region" description="Helical" evidence="8">
    <location>
        <begin position="106"/>
        <end position="129"/>
    </location>
</feature>